<name>A0A5B7I181_PORTR</name>
<comment type="caution">
    <text evidence="2">The sequence shown here is derived from an EMBL/GenBank/DDBJ whole genome shotgun (WGS) entry which is preliminary data.</text>
</comment>
<evidence type="ECO:0000313" key="2">
    <source>
        <dbReference type="EMBL" id="MPC75706.1"/>
    </source>
</evidence>
<reference evidence="2 3" key="1">
    <citation type="submission" date="2019-05" db="EMBL/GenBank/DDBJ databases">
        <title>Another draft genome of Portunus trituberculatus and its Hox gene families provides insights of decapod evolution.</title>
        <authorList>
            <person name="Jeong J.-H."/>
            <person name="Song I."/>
            <person name="Kim S."/>
            <person name="Choi T."/>
            <person name="Kim D."/>
            <person name="Ryu S."/>
            <person name="Kim W."/>
        </authorList>
    </citation>
    <scope>NUCLEOTIDE SEQUENCE [LARGE SCALE GENOMIC DNA]</scope>
    <source>
        <tissue evidence="2">Muscle</tissue>
    </source>
</reference>
<evidence type="ECO:0000313" key="3">
    <source>
        <dbReference type="Proteomes" id="UP000324222"/>
    </source>
</evidence>
<evidence type="ECO:0000256" key="1">
    <source>
        <dbReference type="SAM" id="MobiDB-lite"/>
    </source>
</evidence>
<keyword evidence="3" id="KW-1185">Reference proteome</keyword>
<proteinExistence type="predicted"/>
<feature type="region of interest" description="Disordered" evidence="1">
    <location>
        <begin position="56"/>
        <end position="76"/>
    </location>
</feature>
<gene>
    <name evidence="2" type="ORF">E2C01_070099</name>
</gene>
<dbReference type="EMBL" id="VSRR010041677">
    <property type="protein sequence ID" value="MPC75706.1"/>
    <property type="molecule type" value="Genomic_DNA"/>
</dbReference>
<organism evidence="2 3">
    <name type="scientific">Portunus trituberculatus</name>
    <name type="common">Swimming crab</name>
    <name type="synonym">Neptunus trituberculatus</name>
    <dbReference type="NCBI Taxonomy" id="210409"/>
    <lineage>
        <taxon>Eukaryota</taxon>
        <taxon>Metazoa</taxon>
        <taxon>Ecdysozoa</taxon>
        <taxon>Arthropoda</taxon>
        <taxon>Crustacea</taxon>
        <taxon>Multicrustacea</taxon>
        <taxon>Malacostraca</taxon>
        <taxon>Eumalacostraca</taxon>
        <taxon>Eucarida</taxon>
        <taxon>Decapoda</taxon>
        <taxon>Pleocyemata</taxon>
        <taxon>Brachyura</taxon>
        <taxon>Eubrachyura</taxon>
        <taxon>Portunoidea</taxon>
        <taxon>Portunidae</taxon>
        <taxon>Portuninae</taxon>
        <taxon>Portunus</taxon>
    </lineage>
</organism>
<protein>
    <submittedName>
        <fullName evidence="2">Uncharacterized protein</fullName>
    </submittedName>
</protein>
<dbReference type="AlphaFoldDB" id="A0A5B7I181"/>
<accession>A0A5B7I181</accession>
<dbReference type="Proteomes" id="UP000324222">
    <property type="component" value="Unassembled WGS sequence"/>
</dbReference>
<sequence>MAHESEVIFSFSYRCITACHSITTLYAASRAPLFPFSHVSYPHVLPASPHDAPLLTSPTPPLRLSLHDSSPRMPVS</sequence>